<protein>
    <submittedName>
        <fullName evidence="1">Uncharacterized protein</fullName>
    </submittedName>
</protein>
<gene>
    <name evidence="1" type="ORF">EYZ11_008533</name>
</gene>
<dbReference type="Proteomes" id="UP000308092">
    <property type="component" value="Unassembled WGS sequence"/>
</dbReference>
<evidence type="ECO:0000313" key="2">
    <source>
        <dbReference type="Proteomes" id="UP000308092"/>
    </source>
</evidence>
<accession>A0A4S3JA82</accession>
<sequence>MNVEPEKKSAPSEKGVLLESSSFNRLEPSNPGVTVRFFQEVTDGHDDNGTRLTRLEEHAGKPSYHYTIVSEACKIVKSTLITGNRYLRCYLYWLPIEVRFQIYEVLFVHDGSALEIGRLKRTGIANLAILRTCHAIYHETSIALYHSLSYRKLFLRTSFESVVFLLGASDFRVAVQRRWAFSEFITTLRMGEPLKIYSLTIVVTENWKMPGFNETDLVKALLSGAIDFLGKLRFRGFTEEERKCLCQLVHSLKIQTLRIERQKKKIQGPGFSIWVFDQLFHVQEFDPRAVRWQ</sequence>
<dbReference type="AlphaFoldDB" id="A0A4S3JA82"/>
<dbReference type="VEuPathDB" id="FungiDB:EYZ11_008533"/>
<keyword evidence="2" id="KW-1185">Reference proteome</keyword>
<name>A0A4S3JA82_9EURO</name>
<organism evidence="1 2">
    <name type="scientific">Aspergillus tanneri</name>
    <dbReference type="NCBI Taxonomy" id="1220188"/>
    <lineage>
        <taxon>Eukaryota</taxon>
        <taxon>Fungi</taxon>
        <taxon>Dikarya</taxon>
        <taxon>Ascomycota</taxon>
        <taxon>Pezizomycotina</taxon>
        <taxon>Eurotiomycetes</taxon>
        <taxon>Eurotiomycetidae</taxon>
        <taxon>Eurotiales</taxon>
        <taxon>Aspergillaceae</taxon>
        <taxon>Aspergillus</taxon>
        <taxon>Aspergillus subgen. Circumdati</taxon>
    </lineage>
</organism>
<reference evidence="1 2" key="1">
    <citation type="submission" date="2019-03" db="EMBL/GenBank/DDBJ databases">
        <title>The genome sequence of a newly discovered highly antifungal drug resistant Aspergillus species, Aspergillus tanneri NIH 1004.</title>
        <authorList>
            <person name="Mounaud S."/>
            <person name="Singh I."/>
            <person name="Joardar V."/>
            <person name="Pakala S."/>
            <person name="Pakala S."/>
            <person name="Venepally P."/>
            <person name="Hoover J."/>
            <person name="Nierman W."/>
            <person name="Chung J."/>
            <person name="Losada L."/>
        </authorList>
    </citation>
    <scope>NUCLEOTIDE SEQUENCE [LARGE SCALE GENOMIC DNA]</scope>
    <source>
        <strain evidence="1 2">NIH1004</strain>
    </source>
</reference>
<dbReference type="EMBL" id="SOSA01000366">
    <property type="protein sequence ID" value="THC92003.1"/>
    <property type="molecule type" value="Genomic_DNA"/>
</dbReference>
<dbReference type="STRING" id="1220188.A0A4S3JA82"/>
<comment type="caution">
    <text evidence="1">The sequence shown here is derived from an EMBL/GenBank/DDBJ whole genome shotgun (WGS) entry which is preliminary data.</text>
</comment>
<evidence type="ECO:0000313" key="1">
    <source>
        <dbReference type="EMBL" id="THC92003.1"/>
    </source>
</evidence>
<proteinExistence type="predicted"/>